<dbReference type="InParanoid" id="G4TI95"/>
<dbReference type="eggNOG" id="ENOG502RPX4">
    <property type="taxonomic scope" value="Eukaryota"/>
</dbReference>
<dbReference type="Proteomes" id="UP000007148">
    <property type="component" value="Unassembled WGS sequence"/>
</dbReference>
<dbReference type="PANTHER" id="PTHR31252">
    <property type="entry name" value="DUF4419 DOMAIN-CONTAINING PROTEIN"/>
    <property type="match status" value="1"/>
</dbReference>
<dbReference type="EMBL" id="CAFZ01000104">
    <property type="protein sequence ID" value="CCA71038.1"/>
    <property type="molecule type" value="Genomic_DNA"/>
</dbReference>
<dbReference type="AlphaFoldDB" id="G4TI95"/>
<organism evidence="1 2">
    <name type="scientific">Serendipita indica (strain DSM 11827)</name>
    <name type="common">Root endophyte fungus</name>
    <name type="synonym">Piriformospora indica</name>
    <dbReference type="NCBI Taxonomy" id="1109443"/>
    <lineage>
        <taxon>Eukaryota</taxon>
        <taxon>Fungi</taxon>
        <taxon>Dikarya</taxon>
        <taxon>Basidiomycota</taxon>
        <taxon>Agaricomycotina</taxon>
        <taxon>Agaricomycetes</taxon>
        <taxon>Sebacinales</taxon>
        <taxon>Serendipitaceae</taxon>
        <taxon>Serendipita</taxon>
    </lineage>
</organism>
<dbReference type="HOGENOM" id="CLU_037155_2_0_1"/>
<dbReference type="OrthoDB" id="9978173at2759"/>
<keyword evidence="2" id="KW-1185">Reference proteome</keyword>
<sequence>MPITFKVANHDAEELRSYRKPSSITAERFICEVWSEDGAKCDRVLESSFTPNGYLIPKSNGFINTVVDAYNEHYHLIIRPDDLWIAILSQFNFYINAHAEELRSHFVSHEGKEKLVVGADFGFGAAANDMGELLKTKIKDPSLYEFIVPTFSTTTPNDKIICSVMMMSTLKAYFSYEFCIDCGIPSITLEGEQEDYAAILKRLDKLEEFGNEPTFFARLLRPIIRQFISAFDAVKAGNSLDVEFWNRICHYQAGGSGPSYLSGWITAFAVWNSGGKWQAHDLKTIETDLSEEERKYKEEYAMNPSQFRYRLPPPLILDGLRFSRLDTSDIPSGSCDVDVTVDDGGTEIPCKLLAGHVAAAASETAGVQNTLRPAPQWFMFTKEKTETEAEMMERMMREWRSKSRV</sequence>
<dbReference type="OMA" id="AFCFWDA"/>
<proteinExistence type="predicted"/>
<gene>
    <name evidence="1" type="ORF">PIIN_04973</name>
</gene>
<dbReference type="STRING" id="1109443.G4TI95"/>
<evidence type="ECO:0000313" key="1">
    <source>
        <dbReference type="EMBL" id="CCA71038.1"/>
    </source>
</evidence>
<dbReference type="InterPro" id="IPR025533">
    <property type="entry name" value="DUF4419"/>
</dbReference>
<accession>G4TI95</accession>
<dbReference type="Pfam" id="PF14388">
    <property type="entry name" value="DUF4419"/>
    <property type="match status" value="1"/>
</dbReference>
<evidence type="ECO:0000313" key="2">
    <source>
        <dbReference type="Proteomes" id="UP000007148"/>
    </source>
</evidence>
<protein>
    <recommendedName>
        <fullName evidence="3">DUF4419 domain-containing protein</fullName>
    </recommendedName>
</protein>
<dbReference type="PANTHER" id="PTHR31252:SF11">
    <property type="entry name" value="DUF4419 DOMAIN-CONTAINING PROTEIN"/>
    <property type="match status" value="1"/>
</dbReference>
<evidence type="ECO:0008006" key="3">
    <source>
        <dbReference type="Google" id="ProtNLM"/>
    </source>
</evidence>
<comment type="caution">
    <text evidence="1">The sequence shown here is derived from an EMBL/GenBank/DDBJ whole genome shotgun (WGS) entry which is preliminary data.</text>
</comment>
<name>G4TI95_SERID</name>
<reference evidence="1 2" key="1">
    <citation type="journal article" date="2011" name="PLoS Pathog.">
        <title>Endophytic Life Strategies Decoded by Genome and Transcriptome Analyses of the Mutualistic Root Symbiont Piriformospora indica.</title>
        <authorList>
            <person name="Zuccaro A."/>
            <person name="Lahrmann U."/>
            <person name="Guldener U."/>
            <person name="Langen G."/>
            <person name="Pfiffi S."/>
            <person name="Biedenkopf D."/>
            <person name="Wong P."/>
            <person name="Samans B."/>
            <person name="Grimm C."/>
            <person name="Basiewicz M."/>
            <person name="Murat C."/>
            <person name="Martin F."/>
            <person name="Kogel K.H."/>
        </authorList>
    </citation>
    <scope>NUCLEOTIDE SEQUENCE [LARGE SCALE GENOMIC DNA]</scope>
    <source>
        <strain evidence="1 2">DSM 11827</strain>
    </source>
</reference>